<evidence type="ECO:0000259" key="7">
    <source>
        <dbReference type="Pfam" id="PF12637"/>
    </source>
</evidence>
<evidence type="ECO:0000256" key="2">
    <source>
        <dbReference type="ARBA" id="ARBA00012274"/>
    </source>
</evidence>
<evidence type="ECO:0000256" key="6">
    <source>
        <dbReference type="SAM" id="MobiDB-lite"/>
    </source>
</evidence>
<keyword evidence="4" id="KW-0547">Nucleotide-binding</keyword>
<keyword evidence="3" id="KW-0237">DNA synthesis</keyword>
<proteinExistence type="inferred from homology"/>
<protein>
    <recommendedName>
        <fullName evidence="2">ribonucleoside-diphosphate reductase</fullName>
        <ecNumber evidence="2">1.17.4.1</ecNumber>
    </recommendedName>
</protein>
<gene>
    <name evidence="8" type="ORF">L9S41_19070</name>
</gene>
<dbReference type="EMBL" id="CP092109">
    <property type="protein sequence ID" value="UWZ79759.1"/>
    <property type="molecule type" value="Genomic_DNA"/>
</dbReference>
<organism evidence="8 9">
    <name type="scientific">Geoalkalibacter halelectricus</name>
    <dbReference type="NCBI Taxonomy" id="2847045"/>
    <lineage>
        <taxon>Bacteria</taxon>
        <taxon>Pseudomonadati</taxon>
        <taxon>Thermodesulfobacteriota</taxon>
        <taxon>Desulfuromonadia</taxon>
        <taxon>Desulfuromonadales</taxon>
        <taxon>Geoalkalibacteraceae</taxon>
        <taxon>Geoalkalibacter</taxon>
    </lineage>
</organism>
<dbReference type="Proteomes" id="UP001060414">
    <property type="component" value="Chromosome"/>
</dbReference>
<dbReference type="InterPro" id="IPR024434">
    <property type="entry name" value="TSCPD_dom"/>
</dbReference>
<feature type="region of interest" description="Disordered" evidence="6">
    <location>
        <begin position="113"/>
        <end position="136"/>
    </location>
</feature>
<comment type="similarity">
    <text evidence="1">Belongs to the ribonucleoside diphosphate reductase class-2 family.</text>
</comment>
<name>A0ABY5ZPY0_9BACT</name>
<evidence type="ECO:0000256" key="1">
    <source>
        <dbReference type="ARBA" id="ARBA00007405"/>
    </source>
</evidence>
<comment type="catalytic activity">
    <reaction evidence="5">
        <text>a 2'-deoxyribonucleoside 5'-diphosphate + [thioredoxin]-disulfide + H2O = a ribonucleoside 5'-diphosphate + [thioredoxin]-dithiol</text>
        <dbReference type="Rhea" id="RHEA:23252"/>
        <dbReference type="Rhea" id="RHEA-COMP:10698"/>
        <dbReference type="Rhea" id="RHEA-COMP:10700"/>
        <dbReference type="ChEBI" id="CHEBI:15377"/>
        <dbReference type="ChEBI" id="CHEBI:29950"/>
        <dbReference type="ChEBI" id="CHEBI:50058"/>
        <dbReference type="ChEBI" id="CHEBI:57930"/>
        <dbReference type="ChEBI" id="CHEBI:73316"/>
        <dbReference type="EC" id="1.17.4.1"/>
    </reaction>
</comment>
<dbReference type="Pfam" id="PF12637">
    <property type="entry name" value="TSCPD"/>
    <property type="match status" value="1"/>
</dbReference>
<evidence type="ECO:0000256" key="4">
    <source>
        <dbReference type="ARBA" id="ARBA00022741"/>
    </source>
</evidence>
<evidence type="ECO:0000256" key="3">
    <source>
        <dbReference type="ARBA" id="ARBA00022634"/>
    </source>
</evidence>
<dbReference type="RefSeq" id="WP_260748110.1">
    <property type="nucleotide sequence ID" value="NZ_CP092109.1"/>
</dbReference>
<sequence>MTPKRHRPKCVHGQTLVMNSPCGKLYVTLNNDPQTQRLMEVFVRFGKSGTCASLVANALTMVTSYGLRSGMEVGDAVKALLGHGCHRPPVEDEGEMVNSCVDAIGRAIRLHAQSGQDTERITTHGDQTRSLGGHPA</sequence>
<dbReference type="EC" id="1.17.4.1" evidence="2"/>
<feature type="domain" description="TSCPD" evidence="7">
    <location>
        <begin position="3"/>
        <end position="111"/>
    </location>
</feature>
<evidence type="ECO:0000256" key="5">
    <source>
        <dbReference type="ARBA" id="ARBA00047754"/>
    </source>
</evidence>
<accession>A0ABY5ZPY0</accession>
<feature type="compositionally biased region" description="Basic and acidic residues" evidence="6">
    <location>
        <begin position="117"/>
        <end position="127"/>
    </location>
</feature>
<keyword evidence="9" id="KW-1185">Reference proteome</keyword>
<reference evidence="8" key="1">
    <citation type="journal article" date="2022" name="Environ. Microbiol.">
        <title>Geoalkalibacter halelectricus SAP #1 sp. nov. possessing extracellular electron transfer and mineral#reducing capabilities from a haloalkaline environment.</title>
        <authorList>
            <person name="Yadav S."/>
            <person name="Singh R."/>
            <person name="Sundharam S.S."/>
            <person name="Chaudhary S."/>
            <person name="Krishnamurthi S."/>
            <person name="Patil S.A."/>
        </authorList>
    </citation>
    <scope>NUCLEOTIDE SEQUENCE</scope>
    <source>
        <strain evidence="8">SAP-1</strain>
    </source>
</reference>
<evidence type="ECO:0000313" key="8">
    <source>
        <dbReference type="EMBL" id="UWZ79759.1"/>
    </source>
</evidence>
<evidence type="ECO:0000313" key="9">
    <source>
        <dbReference type="Proteomes" id="UP001060414"/>
    </source>
</evidence>